<reference evidence="14" key="1">
    <citation type="journal article" date="2014" name="Soil Biol. Biochem.">
        <title>Structure and function of bacterial communities in ageing soils: Insights from the Mendocino ecological staircase.</title>
        <authorList>
            <person name="Uroz S."/>
            <person name="Tech J.J."/>
            <person name="Sawaya N.A."/>
            <person name="Frey-Klett P."/>
            <person name="Leveau J.H.J."/>
        </authorList>
    </citation>
    <scope>NUCLEOTIDE SEQUENCE [LARGE SCALE GENOMIC DNA]</scope>
    <source>
        <strain evidence="14">Cal35</strain>
    </source>
</reference>
<accession>A0A0A1FI61</accession>
<dbReference type="PANTHER" id="PTHR30525">
    <property type="entry name" value="1-DEOXY-D-XYLULOSE 5-PHOSPHATE REDUCTOISOMERASE"/>
    <property type="match status" value="1"/>
</dbReference>
<keyword evidence="5 9" id="KW-0560">Oxidoreductase</keyword>
<comment type="function">
    <text evidence="9">Catalyzes the NADPH-dependent rearrangement and reduction of 1-deoxy-D-xylulose-5-phosphate (DXP) to 2-C-methyl-D-erythritol 4-phosphate (MEP).</text>
</comment>
<feature type="binding site" evidence="9">
    <location>
        <position position="125"/>
    </location>
    <ligand>
        <name>1-deoxy-D-xylulose 5-phosphate</name>
        <dbReference type="ChEBI" id="CHEBI:57792"/>
    </ligand>
</feature>
<dbReference type="Proteomes" id="UP000030302">
    <property type="component" value="Chromosome"/>
</dbReference>
<keyword evidence="14" id="KW-1185">Reference proteome</keyword>
<dbReference type="GO" id="GO:0016853">
    <property type="term" value="F:isomerase activity"/>
    <property type="evidence" value="ECO:0007669"/>
    <property type="project" value="UniProtKB-KW"/>
</dbReference>
<comment type="cofactor">
    <cofactor evidence="9">
        <name>Mg(2+)</name>
        <dbReference type="ChEBI" id="CHEBI:18420"/>
    </cofactor>
    <cofactor evidence="9">
        <name>Mn(2+)</name>
        <dbReference type="ChEBI" id="CHEBI:29035"/>
    </cofactor>
</comment>
<gene>
    <name evidence="9" type="primary">dxr</name>
    <name evidence="13" type="ORF">LT85_3424</name>
</gene>
<feature type="binding site" evidence="9">
    <location>
        <position position="10"/>
    </location>
    <ligand>
        <name>NADPH</name>
        <dbReference type="ChEBI" id="CHEBI:57783"/>
    </ligand>
</feature>
<feature type="binding site" evidence="9">
    <location>
        <position position="124"/>
    </location>
    <ligand>
        <name>NADPH</name>
        <dbReference type="ChEBI" id="CHEBI:57783"/>
    </ligand>
</feature>
<feature type="binding site" evidence="9">
    <location>
        <position position="151"/>
    </location>
    <ligand>
        <name>1-deoxy-D-xylulose 5-phosphate</name>
        <dbReference type="ChEBI" id="CHEBI:57792"/>
    </ligand>
</feature>
<evidence type="ECO:0000256" key="3">
    <source>
        <dbReference type="ARBA" id="ARBA00022723"/>
    </source>
</evidence>
<feature type="binding site" evidence="9">
    <location>
        <position position="13"/>
    </location>
    <ligand>
        <name>NADPH</name>
        <dbReference type="ChEBI" id="CHEBI:57783"/>
    </ligand>
</feature>
<evidence type="ECO:0000256" key="6">
    <source>
        <dbReference type="ARBA" id="ARBA00023211"/>
    </source>
</evidence>
<dbReference type="HOGENOM" id="CLU_035714_4_0_4"/>
<feature type="domain" description="DXP reductoisomerase C-terminal" evidence="12">
    <location>
        <begin position="266"/>
        <end position="382"/>
    </location>
</feature>
<dbReference type="SUPFAM" id="SSF69055">
    <property type="entry name" value="1-deoxy-D-xylulose-5-phosphate reductoisomerase, C-terminal domain"/>
    <property type="match status" value="1"/>
</dbReference>
<feature type="binding site" evidence="9">
    <location>
        <position position="152"/>
    </location>
    <ligand>
        <name>1-deoxy-D-xylulose 5-phosphate</name>
        <dbReference type="ChEBI" id="CHEBI:57792"/>
    </ligand>
</feature>
<dbReference type="GO" id="GO:0030604">
    <property type="term" value="F:1-deoxy-D-xylulose-5-phosphate reductoisomerase activity"/>
    <property type="evidence" value="ECO:0007669"/>
    <property type="project" value="UniProtKB-UniRule"/>
</dbReference>
<dbReference type="EMBL" id="CP009962">
    <property type="protein sequence ID" value="AIY42582.1"/>
    <property type="molecule type" value="Genomic_DNA"/>
</dbReference>
<evidence type="ECO:0000313" key="14">
    <source>
        <dbReference type="Proteomes" id="UP000030302"/>
    </source>
</evidence>
<evidence type="ECO:0000256" key="9">
    <source>
        <dbReference type="HAMAP-Rule" id="MF_00183"/>
    </source>
</evidence>
<evidence type="ECO:0000313" key="13">
    <source>
        <dbReference type="EMBL" id="AIY42582.1"/>
    </source>
</evidence>
<dbReference type="InterPro" id="IPR013512">
    <property type="entry name" value="DXP_reductoisomerase_N"/>
</dbReference>
<feature type="domain" description="1-deoxy-D-xylulose 5-phosphate reductoisomerase N-terminal" evidence="10">
    <location>
        <begin position="4"/>
        <end position="132"/>
    </location>
</feature>
<keyword evidence="3 9" id="KW-0479">Metal-binding</keyword>
<keyword evidence="9" id="KW-0460">Magnesium</keyword>
<dbReference type="Gene3D" id="3.40.50.720">
    <property type="entry name" value="NAD(P)-binding Rossmann-like Domain"/>
    <property type="match status" value="1"/>
</dbReference>
<dbReference type="HAMAP" id="MF_00183">
    <property type="entry name" value="DXP_reductoisom"/>
    <property type="match status" value="1"/>
</dbReference>
<feature type="binding site" evidence="9">
    <location>
        <position position="152"/>
    </location>
    <ligand>
        <name>Mn(2+)</name>
        <dbReference type="ChEBI" id="CHEBI:29035"/>
    </ligand>
</feature>
<evidence type="ECO:0000259" key="10">
    <source>
        <dbReference type="Pfam" id="PF02670"/>
    </source>
</evidence>
<dbReference type="InterPro" id="IPR013644">
    <property type="entry name" value="DXP_reductoisomerase_C"/>
</dbReference>
<feature type="binding site" evidence="9">
    <location>
        <position position="12"/>
    </location>
    <ligand>
        <name>NADPH</name>
        <dbReference type="ChEBI" id="CHEBI:57783"/>
    </ligand>
</feature>
<feature type="binding site" evidence="9">
    <location>
        <position position="210"/>
    </location>
    <ligand>
        <name>NADPH</name>
        <dbReference type="ChEBI" id="CHEBI:57783"/>
    </ligand>
</feature>
<dbReference type="Gene3D" id="1.10.1740.10">
    <property type="match status" value="1"/>
</dbReference>
<dbReference type="OrthoDB" id="9806546at2"/>
<evidence type="ECO:0000256" key="2">
    <source>
        <dbReference type="ARBA" id="ARBA00006825"/>
    </source>
</evidence>
<keyword evidence="6 9" id="KW-0464">Manganese</keyword>
<protein>
    <recommendedName>
        <fullName evidence="9">1-deoxy-D-xylulose 5-phosphate reductoisomerase</fullName>
        <shortName evidence="9">DXP reductoisomerase</shortName>
        <ecNumber evidence="9">1.1.1.267</ecNumber>
    </recommendedName>
    <alternativeName>
        <fullName evidence="9">1-deoxyxylulose-5-phosphate reductoisomerase</fullName>
    </alternativeName>
    <alternativeName>
        <fullName evidence="9">2-C-methyl-D-erythritol 4-phosphate synthase</fullName>
    </alternativeName>
</protein>
<dbReference type="Pfam" id="PF13288">
    <property type="entry name" value="DXPR_C"/>
    <property type="match status" value="1"/>
</dbReference>
<feature type="binding site" evidence="9">
    <location>
        <position position="11"/>
    </location>
    <ligand>
        <name>NADPH</name>
        <dbReference type="ChEBI" id="CHEBI:57783"/>
    </ligand>
</feature>
<proteinExistence type="inferred from homology"/>
<feature type="binding site" evidence="9">
    <location>
        <position position="150"/>
    </location>
    <ligand>
        <name>Mn(2+)</name>
        <dbReference type="ChEBI" id="CHEBI:29035"/>
    </ligand>
</feature>
<evidence type="ECO:0000259" key="12">
    <source>
        <dbReference type="Pfam" id="PF13288"/>
    </source>
</evidence>
<feature type="binding site" evidence="9">
    <location>
        <position position="222"/>
    </location>
    <ligand>
        <name>1-deoxy-D-xylulose 5-phosphate</name>
        <dbReference type="ChEBI" id="CHEBI:57792"/>
    </ligand>
</feature>
<dbReference type="SUPFAM" id="SSF55347">
    <property type="entry name" value="Glyceraldehyde-3-phosphate dehydrogenase-like, C-terminal domain"/>
    <property type="match status" value="1"/>
</dbReference>
<dbReference type="Pfam" id="PF02670">
    <property type="entry name" value="DXP_reductoisom"/>
    <property type="match status" value="1"/>
</dbReference>
<evidence type="ECO:0000256" key="4">
    <source>
        <dbReference type="ARBA" id="ARBA00022857"/>
    </source>
</evidence>
<keyword evidence="13" id="KW-0413">Isomerase</keyword>
<dbReference type="UniPathway" id="UPA00056">
    <property type="reaction ID" value="UER00092"/>
</dbReference>
<dbReference type="InterPro" id="IPR003821">
    <property type="entry name" value="DXP_reductoisomerase"/>
</dbReference>
<dbReference type="Pfam" id="PF08436">
    <property type="entry name" value="DXP_redisom_C"/>
    <property type="match status" value="1"/>
</dbReference>
<dbReference type="GO" id="GO:0051484">
    <property type="term" value="P:isopentenyl diphosphate biosynthetic process, methylerythritol 4-phosphate pathway involved in terpenoid biosynthetic process"/>
    <property type="evidence" value="ECO:0007669"/>
    <property type="project" value="UniProtKB-ARBA"/>
</dbReference>
<feature type="binding site" evidence="9">
    <location>
        <position position="126"/>
    </location>
    <ligand>
        <name>NADPH</name>
        <dbReference type="ChEBI" id="CHEBI:57783"/>
    </ligand>
</feature>
<dbReference type="SUPFAM" id="SSF51735">
    <property type="entry name" value="NAD(P)-binding Rossmann-fold domains"/>
    <property type="match status" value="1"/>
</dbReference>
<feature type="binding site" evidence="9">
    <location>
        <position position="217"/>
    </location>
    <ligand>
        <name>1-deoxy-D-xylulose 5-phosphate</name>
        <dbReference type="ChEBI" id="CHEBI:57792"/>
    </ligand>
</feature>
<evidence type="ECO:0000256" key="1">
    <source>
        <dbReference type="ARBA" id="ARBA00005094"/>
    </source>
</evidence>
<dbReference type="InterPro" id="IPR036169">
    <property type="entry name" value="DXPR_C_sf"/>
</dbReference>
<dbReference type="NCBIfam" id="NF009114">
    <property type="entry name" value="PRK12464.1"/>
    <property type="match status" value="1"/>
</dbReference>
<dbReference type="STRING" id="279058.LT85_3424"/>
<comment type="similarity">
    <text evidence="2 9">Belongs to the DXR family.</text>
</comment>
<dbReference type="GO" id="GO:0070402">
    <property type="term" value="F:NADPH binding"/>
    <property type="evidence" value="ECO:0007669"/>
    <property type="project" value="InterPro"/>
</dbReference>
<comment type="caution">
    <text evidence="9">Lacks conserved residue(s) required for the propagation of feature annotation.</text>
</comment>
<evidence type="ECO:0000256" key="7">
    <source>
        <dbReference type="ARBA" id="ARBA00023229"/>
    </source>
</evidence>
<feature type="binding site" evidence="9">
    <location>
        <position position="204"/>
    </location>
    <ligand>
        <name>1-deoxy-D-xylulose 5-phosphate</name>
        <dbReference type="ChEBI" id="CHEBI:57792"/>
    </ligand>
</feature>
<feature type="binding site" evidence="9">
    <location>
        <position position="226"/>
    </location>
    <ligand>
        <name>1-deoxy-D-xylulose 5-phosphate</name>
        <dbReference type="ChEBI" id="CHEBI:57792"/>
    </ligand>
</feature>
<feature type="binding site" evidence="9">
    <location>
        <position position="223"/>
    </location>
    <ligand>
        <name>1-deoxy-D-xylulose 5-phosphate</name>
        <dbReference type="ChEBI" id="CHEBI:57792"/>
    </ligand>
</feature>
<keyword evidence="7 9" id="KW-0414">Isoprene biosynthesis</keyword>
<evidence type="ECO:0000256" key="5">
    <source>
        <dbReference type="ARBA" id="ARBA00023002"/>
    </source>
</evidence>
<feature type="binding site" evidence="9">
    <location>
        <position position="226"/>
    </location>
    <ligand>
        <name>Mn(2+)</name>
        <dbReference type="ChEBI" id="CHEBI:29035"/>
    </ligand>
</feature>
<comment type="catalytic activity">
    <reaction evidence="8">
        <text>2-C-methyl-D-erythritol 4-phosphate + NADP(+) = 1-deoxy-D-xylulose 5-phosphate + NADPH + H(+)</text>
        <dbReference type="Rhea" id="RHEA:13717"/>
        <dbReference type="ChEBI" id="CHEBI:15378"/>
        <dbReference type="ChEBI" id="CHEBI:57783"/>
        <dbReference type="ChEBI" id="CHEBI:57792"/>
        <dbReference type="ChEBI" id="CHEBI:58262"/>
        <dbReference type="ChEBI" id="CHEBI:58349"/>
        <dbReference type="EC" id="1.1.1.267"/>
    </reaction>
    <physiologicalReaction direction="right-to-left" evidence="8">
        <dbReference type="Rhea" id="RHEA:13719"/>
    </physiologicalReaction>
</comment>
<dbReference type="FunFam" id="3.40.50.720:FF:000045">
    <property type="entry name" value="1-deoxy-D-xylulose 5-phosphate reductoisomerase"/>
    <property type="match status" value="1"/>
</dbReference>
<dbReference type="NCBIfam" id="NF003938">
    <property type="entry name" value="PRK05447.1-1"/>
    <property type="match status" value="1"/>
</dbReference>
<dbReference type="AlphaFoldDB" id="A0A0A1FI61"/>
<feature type="domain" description="1-deoxy-D-xylulose 5-phosphate reductoisomerase C-terminal" evidence="11">
    <location>
        <begin position="146"/>
        <end position="234"/>
    </location>
</feature>
<dbReference type="PIRSF" id="PIRSF006205">
    <property type="entry name" value="Dxp_reductismrs"/>
    <property type="match status" value="1"/>
</dbReference>
<comment type="pathway">
    <text evidence="1 9">Isoprenoid biosynthesis; isopentenyl diphosphate biosynthesis via DXP pathway; isopentenyl diphosphate from 1-deoxy-D-xylulose 5-phosphate: step 1/6.</text>
</comment>
<name>A0A0A1FI61_9BURK</name>
<dbReference type="GO" id="GO:0030145">
    <property type="term" value="F:manganese ion binding"/>
    <property type="evidence" value="ECO:0007669"/>
    <property type="project" value="TreeGrafter"/>
</dbReference>
<evidence type="ECO:0000259" key="11">
    <source>
        <dbReference type="Pfam" id="PF08436"/>
    </source>
</evidence>
<dbReference type="NCBIfam" id="TIGR00243">
    <property type="entry name" value="Dxr"/>
    <property type="match status" value="1"/>
</dbReference>
<dbReference type="InterPro" id="IPR026877">
    <property type="entry name" value="DXPR_C"/>
</dbReference>
<dbReference type="RefSeq" id="WP_038491047.1">
    <property type="nucleotide sequence ID" value="NZ_CP009962.1"/>
</dbReference>
<dbReference type="KEGG" id="care:LT85_3424"/>
<evidence type="ECO:0000256" key="8">
    <source>
        <dbReference type="ARBA" id="ARBA00048543"/>
    </source>
</evidence>
<feature type="binding site" evidence="9">
    <location>
        <position position="181"/>
    </location>
    <ligand>
        <name>1-deoxy-D-xylulose 5-phosphate</name>
        <dbReference type="ChEBI" id="CHEBI:57792"/>
    </ligand>
</feature>
<keyword evidence="4 9" id="KW-0521">NADP</keyword>
<sequence>MQNITILGSTGSIGVSTLDVLARHPERYSVYALTAHSRVEQLAEQCLKFMPKVAVVGSAAAAQQLSRLLHAEAPHIEVLYGAAALCQVASADACDAVMAAIVGAAGLESTLAAAKAGKKVLLANKEALVMSGQLFIDAIKHSGAVLLPIDSEHNAIFQCLPHNYQRQPSALGVEKILLTASGGPFLTRAVDTLDTVTPAEAVAHPKWVMGRKISVDSATMMNKGLEVIEAHWLFGASASQIEVLIHPQSVIHSMVSYVDGSVLAQLGNPDMRTPIAHALAYPERIASGVGPLDLAMIGQLQFGKPDLQRFPCLKLAYDALEAGGSAATILNAANEVAVQAFLDEKIGFRMIDQLIARTMDSLPLCAVTDIEMLLEQDRLARETVESLIS</sequence>
<dbReference type="PANTHER" id="PTHR30525:SF0">
    <property type="entry name" value="1-DEOXY-D-XYLULOSE 5-PHOSPHATE REDUCTOISOMERASE, CHLOROPLASTIC"/>
    <property type="match status" value="1"/>
</dbReference>
<organism evidence="13 14">
    <name type="scientific">Collimonas arenae</name>
    <dbReference type="NCBI Taxonomy" id="279058"/>
    <lineage>
        <taxon>Bacteria</taxon>
        <taxon>Pseudomonadati</taxon>
        <taxon>Pseudomonadota</taxon>
        <taxon>Betaproteobacteria</taxon>
        <taxon>Burkholderiales</taxon>
        <taxon>Oxalobacteraceae</taxon>
        <taxon>Collimonas</taxon>
    </lineage>
</organism>
<dbReference type="EC" id="1.1.1.267" evidence="9"/>
<dbReference type="InterPro" id="IPR036291">
    <property type="entry name" value="NAD(P)-bd_dom_sf"/>
</dbReference>